<evidence type="ECO:0000313" key="2">
    <source>
        <dbReference type="Proteomes" id="UP001597079"/>
    </source>
</evidence>
<protein>
    <submittedName>
        <fullName evidence="1">Uncharacterized protein</fullName>
    </submittedName>
</protein>
<keyword evidence="2" id="KW-1185">Reference proteome</keyword>
<reference evidence="2" key="1">
    <citation type="journal article" date="2019" name="Int. J. Syst. Evol. Microbiol.">
        <title>The Global Catalogue of Microorganisms (GCM) 10K type strain sequencing project: providing services to taxonomists for standard genome sequencing and annotation.</title>
        <authorList>
            <consortium name="The Broad Institute Genomics Platform"/>
            <consortium name="The Broad Institute Genome Sequencing Center for Infectious Disease"/>
            <person name="Wu L."/>
            <person name="Ma J."/>
        </authorList>
    </citation>
    <scope>NUCLEOTIDE SEQUENCE [LARGE SCALE GENOMIC DNA]</scope>
    <source>
        <strain evidence="2">CGMCC 1.12286</strain>
    </source>
</reference>
<sequence>MGGRVDKKIQTKPTISLVDFELVHDITIFLRCGSDGDTGRRIALTALDDMPTINHLSPYMWRDYARGDRMWIGHEDNQNLDELLPDKWERTKRFPIRFERTEWRRIDGLALALGRDKANTTAVLLRLAVRCPRVLATAAPGYAYRSQYSLRKGVFG</sequence>
<accession>A0ABW4JIM9</accession>
<evidence type="ECO:0000313" key="1">
    <source>
        <dbReference type="EMBL" id="MFD1675591.1"/>
    </source>
</evidence>
<name>A0ABW4JIM9_9BACL</name>
<comment type="caution">
    <text evidence="1">The sequence shown here is derived from an EMBL/GenBank/DDBJ whole genome shotgun (WGS) entry which is preliminary data.</text>
</comment>
<dbReference type="EMBL" id="JBHUCX010000030">
    <property type="protein sequence ID" value="MFD1675591.1"/>
    <property type="molecule type" value="Genomic_DNA"/>
</dbReference>
<organism evidence="1 2">
    <name type="scientific">Alicyclobacillus fodiniaquatilis</name>
    <dbReference type="NCBI Taxonomy" id="1661150"/>
    <lineage>
        <taxon>Bacteria</taxon>
        <taxon>Bacillati</taxon>
        <taxon>Bacillota</taxon>
        <taxon>Bacilli</taxon>
        <taxon>Bacillales</taxon>
        <taxon>Alicyclobacillaceae</taxon>
        <taxon>Alicyclobacillus</taxon>
    </lineage>
</organism>
<gene>
    <name evidence="1" type="ORF">ACFSB2_12890</name>
</gene>
<proteinExistence type="predicted"/>
<dbReference type="Proteomes" id="UP001597079">
    <property type="component" value="Unassembled WGS sequence"/>
</dbReference>
<dbReference type="RefSeq" id="WP_377943476.1">
    <property type="nucleotide sequence ID" value="NZ_JBHUCX010000030.1"/>
</dbReference>